<comment type="subunit">
    <text evidence="2 10">Heterodimer of HisH and HisF.</text>
</comment>
<dbReference type="GO" id="GO:0005737">
    <property type="term" value="C:cytoplasm"/>
    <property type="evidence" value="ECO:0007669"/>
    <property type="project" value="UniProtKB-SubCell"/>
</dbReference>
<keyword evidence="10" id="KW-0963">Cytoplasm</keyword>
<proteinExistence type="inferred from homology"/>
<dbReference type="InterPro" id="IPR029062">
    <property type="entry name" value="Class_I_gatase-like"/>
</dbReference>
<evidence type="ECO:0000313" key="15">
    <source>
        <dbReference type="Proteomes" id="UP000195208"/>
    </source>
</evidence>
<evidence type="ECO:0000256" key="2">
    <source>
        <dbReference type="ARBA" id="ARBA00011152"/>
    </source>
</evidence>
<feature type="active site" description="Nucleophile" evidence="10 11">
    <location>
        <position position="76"/>
    </location>
</feature>
<dbReference type="Gene3D" id="3.40.50.880">
    <property type="match status" value="1"/>
</dbReference>
<comment type="caution">
    <text evidence="13">The sequence shown here is derived from an EMBL/GenBank/DDBJ whole genome shotgun (WGS) entry which is preliminary data.</text>
</comment>
<dbReference type="EC" id="4.3.2.10" evidence="10"/>
<keyword evidence="3 10" id="KW-0028">Amino-acid biosynthesis</keyword>
<dbReference type="SUPFAM" id="SSF52317">
    <property type="entry name" value="Class I glutamine amidotransferase-like"/>
    <property type="match status" value="1"/>
</dbReference>
<evidence type="ECO:0000256" key="6">
    <source>
        <dbReference type="ARBA" id="ARBA00023102"/>
    </source>
</evidence>
<dbReference type="Proteomes" id="UP000195208">
    <property type="component" value="Unassembled WGS sequence"/>
</dbReference>
<dbReference type="PROSITE" id="PS51273">
    <property type="entry name" value="GATASE_TYPE_1"/>
    <property type="match status" value="1"/>
</dbReference>
<evidence type="ECO:0000256" key="9">
    <source>
        <dbReference type="ARBA" id="ARBA00049534"/>
    </source>
</evidence>
<dbReference type="PIRSF" id="PIRSF000495">
    <property type="entry name" value="Amidotransf_hisH"/>
    <property type="match status" value="1"/>
</dbReference>
<accession>A0A2T4MGR9</accession>
<dbReference type="NCBIfam" id="TIGR01855">
    <property type="entry name" value="IMP_synth_hisH"/>
    <property type="match status" value="1"/>
</dbReference>
<comment type="catalytic activity">
    <reaction evidence="9 10">
        <text>L-glutamine + H2O = L-glutamate + NH4(+)</text>
        <dbReference type="Rhea" id="RHEA:15889"/>
        <dbReference type="ChEBI" id="CHEBI:15377"/>
        <dbReference type="ChEBI" id="CHEBI:28938"/>
        <dbReference type="ChEBI" id="CHEBI:29985"/>
        <dbReference type="ChEBI" id="CHEBI:58359"/>
        <dbReference type="EC" id="3.5.1.2"/>
    </reaction>
</comment>
<evidence type="ECO:0000256" key="7">
    <source>
        <dbReference type="ARBA" id="ARBA00023239"/>
    </source>
</evidence>
<reference evidence="14 15" key="1">
    <citation type="submission" date="2017-04" db="EMBL/GenBank/DDBJ databases">
        <title>Staphylococcus agnetis, a potential pathogen in the broiler production.</title>
        <authorList>
            <person name="Poulsen L."/>
        </authorList>
    </citation>
    <scope>NUCLEOTIDE SEQUENCE [LARGE SCALE GENOMIC DNA]</scope>
    <source>
        <strain evidence="14 15">723_310714_2_2_spleen</strain>
    </source>
</reference>
<dbReference type="RefSeq" id="WP_085622978.1">
    <property type="nucleotide sequence ID" value="NZ_CP031266.1"/>
</dbReference>
<gene>
    <name evidence="10 13" type="primary">hisH</name>
    <name evidence="14" type="ORF">B9M88_11380</name>
    <name evidence="13" type="ORF">GLV84_00530</name>
</gene>
<dbReference type="AlphaFoldDB" id="A0A2T4MGR9"/>
<dbReference type="GO" id="GO:0004359">
    <property type="term" value="F:glutaminase activity"/>
    <property type="evidence" value="ECO:0007669"/>
    <property type="project" value="UniProtKB-EC"/>
</dbReference>
<dbReference type="GO" id="GO:0000107">
    <property type="term" value="F:imidazoleglycerol-phosphate synthase activity"/>
    <property type="evidence" value="ECO:0007669"/>
    <property type="project" value="UniProtKB-UniRule"/>
</dbReference>
<evidence type="ECO:0000256" key="4">
    <source>
        <dbReference type="ARBA" id="ARBA00022801"/>
    </source>
</evidence>
<evidence type="ECO:0000256" key="11">
    <source>
        <dbReference type="PIRSR" id="PIRSR000495-1"/>
    </source>
</evidence>
<evidence type="ECO:0000313" key="14">
    <source>
        <dbReference type="EMBL" id="OTW30177.1"/>
    </source>
</evidence>
<dbReference type="Proteomes" id="UP000646308">
    <property type="component" value="Unassembled WGS sequence"/>
</dbReference>
<dbReference type="GO" id="GO:0016829">
    <property type="term" value="F:lyase activity"/>
    <property type="evidence" value="ECO:0007669"/>
    <property type="project" value="UniProtKB-KW"/>
</dbReference>
<dbReference type="HAMAP" id="MF_00278">
    <property type="entry name" value="HisH"/>
    <property type="match status" value="1"/>
</dbReference>
<evidence type="ECO:0000256" key="1">
    <source>
        <dbReference type="ARBA" id="ARBA00005091"/>
    </source>
</evidence>
<evidence type="ECO:0000256" key="8">
    <source>
        <dbReference type="ARBA" id="ARBA00047838"/>
    </source>
</evidence>
<dbReference type="GO" id="GO:0000105">
    <property type="term" value="P:L-histidine biosynthetic process"/>
    <property type="evidence" value="ECO:0007669"/>
    <property type="project" value="UniProtKB-UniRule"/>
</dbReference>
<keyword evidence="15" id="KW-1185">Reference proteome</keyword>
<dbReference type="GeneID" id="57692613"/>
<comment type="catalytic activity">
    <reaction evidence="8 10">
        <text>5-[(5-phospho-1-deoxy-D-ribulos-1-ylimino)methylamino]-1-(5-phospho-beta-D-ribosyl)imidazole-4-carboxamide + L-glutamine = D-erythro-1-(imidazol-4-yl)glycerol 3-phosphate + 5-amino-1-(5-phospho-beta-D-ribosyl)imidazole-4-carboxamide + L-glutamate + H(+)</text>
        <dbReference type="Rhea" id="RHEA:24793"/>
        <dbReference type="ChEBI" id="CHEBI:15378"/>
        <dbReference type="ChEBI" id="CHEBI:29985"/>
        <dbReference type="ChEBI" id="CHEBI:58278"/>
        <dbReference type="ChEBI" id="CHEBI:58359"/>
        <dbReference type="ChEBI" id="CHEBI:58475"/>
        <dbReference type="ChEBI" id="CHEBI:58525"/>
        <dbReference type="EC" id="4.3.2.10"/>
    </reaction>
</comment>
<organism evidence="13 16">
    <name type="scientific">Staphylococcus agnetis</name>
    <dbReference type="NCBI Taxonomy" id="985762"/>
    <lineage>
        <taxon>Bacteria</taxon>
        <taxon>Bacillati</taxon>
        <taxon>Bacillota</taxon>
        <taxon>Bacilli</taxon>
        <taxon>Bacillales</taxon>
        <taxon>Staphylococcaceae</taxon>
        <taxon>Staphylococcus</taxon>
    </lineage>
</organism>
<reference evidence="13" key="2">
    <citation type="submission" date="2019-11" db="EMBL/GenBank/DDBJ databases">
        <title>Whole genome comparisons of Staphylococcus agnetis isolates from cattle and chickens.</title>
        <authorList>
            <person name="Rhoads D."/>
            <person name="Shwani A."/>
            <person name="Adkins P."/>
            <person name="Calcutt M."/>
            <person name="Middleton J."/>
        </authorList>
    </citation>
    <scope>NUCLEOTIDE SEQUENCE</scope>
    <source>
        <strain evidence="13">1387</strain>
    </source>
</reference>
<evidence type="ECO:0000313" key="13">
    <source>
        <dbReference type="EMBL" id="NJI01372.1"/>
    </source>
</evidence>
<dbReference type="Pfam" id="PF00117">
    <property type="entry name" value="GATase"/>
    <property type="match status" value="1"/>
</dbReference>
<comment type="function">
    <text evidence="10">IGPS catalyzes the conversion of PRFAR and glutamine to IGP, AICAR and glutamate. The HisH subunit catalyzes the hydrolysis of glutamine to glutamate and ammonia as part of the synthesis of IGP and AICAR. The resulting ammonia molecule is channeled to the active site of HisF.</text>
</comment>
<evidence type="ECO:0000256" key="5">
    <source>
        <dbReference type="ARBA" id="ARBA00022962"/>
    </source>
</evidence>
<dbReference type="CDD" id="cd01748">
    <property type="entry name" value="GATase1_IGP_Synthase"/>
    <property type="match status" value="1"/>
</dbReference>
<protein>
    <recommendedName>
        <fullName evidence="10">Imidazole glycerol phosphate synthase subunit HisH</fullName>
        <ecNumber evidence="10">4.3.2.10</ecNumber>
    </recommendedName>
    <alternativeName>
        <fullName evidence="10">IGP synthase glutaminase subunit</fullName>
        <ecNumber evidence="10">3.5.1.2</ecNumber>
    </alternativeName>
    <alternativeName>
        <fullName evidence="10">IGP synthase subunit HisH</fullName>
    </alternativeName>
    <alternativeName>
        <fullName evidence="10">ImGP synthase subunit HisH</fullName>
        <shortName evidence="10">IGPS subunit HisH</shortName>
    </alternativeName>
</protein>
<keyword evidence="4 10" id="KW-0378">Hydrolase</keyword>
<dbReference type="InterPro" id="IPR010139">
    <property type="entry name" value="Imidazole-glycPsynth_HisH"/>
</dbReference>
<dbReference type="EMBL" id="NEFX01000024">
    <property type="protein sequence ID" value="OTW30177.1"/>
    <property type="molecule type" value="Genomic_DNA"/>
</dbReference>
<feature type="domain" description="Glutamine amidotransferase" evidence="12">
    <location>
        <begin position="4"/>
        <end position="180"/>
    </location>
</feature>
<keyword evidence="5 10" id="KW-0315">Glutamine amidotransferase</keyword>
<sequence length="197" mass="22048">MIAIVDYGLGNVLNVKRAIEHLGYEVCLTRDVVLLKQADVLILPGVGHFKDAMTTIQRHQLDYFLKTTTQPMIGICLGMQLLYDWSAEGHVNGLGLIPGKVEAIQTSYTVPHLGWNTLHSSFEGFHQDVYFIHSFQAPMTDSVIAYADYGAQIPAIVQHQHYIGIQFHPEKSGDDGLNILKQALEGGWKYDKTMARH</sequence>
<comment type="subcellular location">
    <subcellularLocation>
        <location evidence="10">Cytoplasm</location>
    </subcellularLocation>
</comment>
<keyword evidence="7 10" id="KW-0456">Lyase</keyword>
<dbReference type="EMBL" id="WMFL01000013">
    <property type="protein sequence ID" value="NJI01372.1"/>
    <property type="molecule type" value="Genomic_DNA"/>
</dbReference>
<dbReference type="PANTHER" id="PTHR42701:SF1">
    <property type="entry name" value="IMIDAZOLE GLYCEROL PHOSPHATE SYNTHASE SUBUNIT HISH"/>
    <property type="match status" value="1"/>
</dbReference>
<keyword evidence="6 10" id="KW-0368">Histidine biosynthesis</keyword>
<feature type="active site" evidence="10 11">
    <location>
        <position position="170"/>
    </location>
</feature>
<name>A0A2T4MGR9_9STAP</name>
<dbReference type="InterPro" id="IPR017926">
    <property type="entry name" value="GATASE"/>
</dbReference>
<evidence type="ECO:0000259" key="12">
    <source>
        <dbReference type="Pfam" id="PF00117"/>
    </source>
</evidence>
<dbReference type="EC" id="3.5.1.2" evidence="10"/>
<evidence type="ECO:0000256" key="10">
    <source>
        <dbReference type="HAMAP-Rule" id="MF_00278"/>
    </source>
</evidence>
<comment type="pathway">
    <text evidence="1 10">Amino-acid biosynthesis; L-histidine biosynthesis; L-histidine from 5-phospho-alpha-D-ribose 1-diphosphate: step 5/9.</text>
</comment>
<evidence type="ECO:0000313" key="16">
    <source>
        <dbReference type="Proteomes" id="UP000646308"/>
    </source>
</evidence>
<dbReference type="PANTHER" id="PTHR42701">
    <property type="entry name" value="IMIDAZOLE GLYCEROL PHOSPHATE SYNTHASE SUBUNIT HISH"/>
    <property type="match status" value="1"/>
</dbReference>
<dbReference type="PRINTS" id="PR00097">
    <property type="entry name" value="ANTSNTHASEII"/>
</dbReference>
<feature type="active site" evidence="10 11">
    <location>
        <position position="168"/>
    </location>
</feature>
<evidence type="ECO:0000256" key="3">
    <source>
        <dbReference type="ARBA" id="ARBA00022605"/>
    </source>
</evidence>